<dbReference type="SUPFAM" id="SSF55060">
    <property type="entry name" value="GHMP Kinase, C-terminal domain"/>
    <property type="match status" value="1"/>
</dbReference>
<evidence type="ECO:0000259" key="12">
    <source>
        <dbReference type="Pfam" id="PF08544"/>
    </source>
</evidence>
<evidence type="ECO:0000256" key="10">
    <source>
        <dbReference type="SAM" id="MobiDB-lite"/>
    </source>
</evidence>
<feature type="binding site" evidence="9">
    <location>
        <begin position="133"/>
        <end position="143"/>
    </location>
    <ligand>
        <name>ATP</name>
        <dbReference type="ChEBI" id="CHEBI:30616"/>
    </ligand>
</feature>
<evidence type="ECO:0000256" key="5">
    <source>
        <dbReference type="ARBA" id="ARBA00022741"/>
    </source>
</evidence>
<feature type="active site" evidence="9">
    <location>
        <position position="174"/>
    </location>
</feature>
<comment type="catalytic activity">
    <reaction evidence="9">
        <text>4-CDP-2-C-methyl-D-erythritol + ATP = 4-CDP-2-C-methyl-D-erythritol 2-phosphate + ADP + H(+)</text>
        <dbReference type="Rhea" id="RHEA:18437"/>
        <dbReference type="ChEBI" id="CHEBI:15378"/>
        <dbReference type="ChEBI" id="CHEBI:30616"/>
        <dbReference type="ChEBI" id="CHEBI:57823"/>
        <dbReference type="ChEBI" id="CHEBI:57919"/>
        <dbReference type="ChEBI" id="CHEBI:456216"/>
        <dbReference type="EC" id="2.7.1.148"/>
    </reaction>
</comment>
<dbReference type="EC" id="2.7.1.148" evidence="2 9"/>
<dbReference type="Gene3D" id="3.30.70.890">
    <property type="entry name" value="GHMP kinase, C-terminal domain"/>
    <property type="match status" value="1"/>
</dbReference>
<dbReference type="InterPro" id="IPR006204">
    <property type="entry name" value="GHMP_kinase_N_dom"/>
</dbReference>
<comment type="function">
    <text evidence="9">Catalyzes the phosphorylation of the position 2 hydroxy group of 4-diphosphocytidyl-2C-methyl-D-erythritol.</text>
</comment>
<evidence type="ECO:0000313" key="13">
    <source>
        <dbReference type="EMBL" id="GAA4392508.1"/>
    </source>
</evidence>
<name>A0ABP8JKZ3_9MICO</name>
<evidence type="ECO:0000256" key="3">
    <source>
        <dbReference type="ARBA" id="ARBA00017473"/>
    </source>
</evidence>
<reference evidence="14" key="1">
    <citation type="journal article" date="2019" name="Int. J. Syst. Evol. Microbiol.">
        <title>The Global Catalogue of Microorganisms (GCM) 10K type strain sequencing project: providing services to taxonomists for standard genome sequencing and annotation.</title>
        <authorList>
            <consortium name="The Broad Institute Genomics Platform"/>
            <consortium name="The Broad Institute Genome Sequencing Center for Infectious Disease"/>
            <person name="Wu L."/>
            <person name="Ma J."/>
        </authorList>
    </citation>
    <scope>NUCLEOTIDE SEQUENCE [LARGE SCALE GENOMIC DNA]</scope>
    <source>
        <strain evidence="14">JCM 17808</strain>
    </source>
</reference>
<evidence type="ECO:0000256" key="6">
    <source>
        <dbReference type="ARBA" id="ARBA00022777"/>
    </source>
</evidence>
<keyword evidence="4 9" id="KW-0808">Transferase</keyword>
<evidence type="ECO:0000256" key="8">
    <source>
        <dbReference type="ARBA" id="ARBA00032554"/>
    </source>
</evidence>
<evidence type="ECO:0000313" key="14">
    <source>
        <dbReference type="Proteomes" id="UP001500642"/>
    </source>
</evidence>
<evidence type="ECO:0000256" key="1">
    <source>
        <dbReference type="ARBA" id="ARBA00009684"/>
    </source>
</evidence>
<feature type="region of interest" description="Disordered" evidence="10">
    <location>
        <begin position="1"/>
        <end position="35"/>
    </location>
</feature>
<dbReference type="GO" id="GO:0016301">
    <property type="term" value="F:kinase activity"/>
    <property type="evidence" value="ECO:0007669"/>
    <property type="project" value="UniProtKB-KW"/>
</dbReference>
<sequence length="366" mass="36767">MSPDVSPNPNPDTGPGPPFGSAGGPFDGPFDGSVDGPAPVRARAYGKINAFLSVGPLEDDGYHSLVTVFQSLDLAETVTLIPAAEHSVTLTGRYADTTVPLDASNLGLAAVLALAEATGVEVPVEVAIEKNVPVAGGMGGGSADAAAALVAYAHLVGCTDKELIHSVARELGADVPFALRGGTALGTGRGDELTPVLGRGEFHWVLATSTGRLSTPEVYRRLDEIRAARGDAGPVTCGEHAGAGDGDRTGDVTGVGAHSAVDPAEVLRALGTADPEALAGVLHNDMTEAAIDLLPGIADIMETGVRAGALRALVSGSGPTVGFLARDHTHALEIAVLLEASRGVRQVVRTTGPAGGAHLVPPPAAA</sequence>
<feature type="active site" evidence="9">
    <location>
        <position position="47"/>
    </location>
</feature>
<dbReference type="Pfam" id="PF08544">
    <property type="entry name" value="GHMP_kinases_C"/>
    <property type="match status" value="1"/>
</dbReference>
<feature type="compositionally biased region" description="Pro residues" evidence="10">
    <location>
        <begin position="1"/>
        <end position="18"/>
    </location>
</feature>
<dbReference type="InterPro" id="IPR004424">
    <property type="entry name" value="IspE"/>
</dbReference>
<keyword evidence="6 9" id="KW-0418">Kinase</keyword>
<proteinExistence type="inferred from homology"/>
<dbReference type="InterPro" id="IPR020568">
    <property type="entry name" value="Ribosomal_Su5_D2-typ_SF"/>
</dbReference>
<keyword evidence="9" id="KW-0414">Isoprene biosynthesis</keyword>
<protein>
    <recommendedName>
        <fullName evidence="3 9">4-diphosphocytidyl-2-C-methyl-D-erythritol kinase</fullName>
        <shortName evidence="9">CMK</shortName>
        <ecNumber evidence="2 9">2.7.1.148</ecNumber>
    </recommendedName>
    <alternativeName>
        <fullName evidence="8 9">4-(cytidine-5'-diphospho)-2-C-methyl-D-erythritol kinase</fullName>
    </alternativeName>
</protein>
<keyword evidence="5 9" id="KW-0547">Nucleotide-binding</keyword>
<comment type="caution">
    <text evidence="13">The sequence shown here is derived from an EMBL/GenBank/DDBJ whole genome shotgun (WGS) entry which is preliminary data.</text>
</comment>
<dbReference type="EMBL" id="BAABGL010000015">
    <property type="protein sequence ID" value="GAA4392508.1"/>
    <property type="molecule type" value="Genomic_DNA"/>
</dbReference>
<accession>A0ABP8JKZ3</accession>
<dbReference type="Pfam" id="PF00288">
    <property type="entry name" value="GHMP_kinases_N"/>
    <property type="match status" value="1"/>
</dbReference>
<dbReference type="InterPro" id="IPR036554">
    <property type="entry name" value="GHMP_kinase_C_sf"/>
</dbReference>
<dbReference type="SUPFAM" id="SSF54211">
    <property type="entry name" value="Ribosomal protein S5 domain 2-like"/>
    <property type="match status" value="1"/>
</dbReference>
<feature type="domain" description="GHMP kinase C-terminal" evidence="12">
    <location>
        <begin position="275"/>
        <end position="335"/>
    </location>
</feature>
<comment type="pathway">
    <text evidence="9">Isoprenoid biosynthesis; isopentenyl diphosphate biosynthesis via DXP pathway; isopentenyl diphosphate from 1-deoxy-D-xylulose 5-phosphate: step 3/6.</text>
</comment>
<organism evidence="13 14">
    <name type="scientific">Brevibacterium pityocampae</name>
    <dbReference type="NCBI Taxonomy" id="506594"/>
    <lineage>
        <taxon>Bacteria</taxon>
        <taxon>Bacillati</taxon>
        <taxon>Actinomycetota</taxon>
        <taxon>Actinomycetes</taxon>
        <taxon>Micrococcales</taxon>
        <taxon>Brevibacteriaceae</taxon>
        <taxon>Brevibacterium</taxon>
    </lineage>
</organism>
<keyword evidence="7 9" id="KW-0067">ATP-binding</keyword>
<comment type="similarity">
    <text evidence="1 9">Belongs to the GHMP kinase family. IspE subfamily.</text>
</comment>
<dbReference type="InterPro" id="IPR014721">
    <property type="entry name" value="Ribsml_uS5_D2-typ_fold_subgr"/>
</dbReference>
<evidence type="ECO:0000256" key="7">
    <source>
        <dbReference type="ARBA" id="ARBA00022840"/>
    </source>
</evidence>
<dbReference type="Gene3D" id="3.30.230.10">
    <property type="match status" value="1"/>
</dbReference>
<dbReference type="HAMAP" id="MF_00061">
    <property type="entry name" value="IspE"/>
    <property type="match status" value="1"/>
</dbReference>
<dbReference type="PANTHER" id="PTHR43527">
    <property type="entry name" value="4-DIPHOSPHOCYTIDYL-2-C-METHYL-D-ERYTHRITOL KINASE, CHLOROPLASTIC"/>
    <property type="match status" value="1"/>
</dbReference>
<dbReference type="PANTHER" id="PTHR43527:SF2">
    <property type="entry name" value="4-DIPHOSPHOCYTIDYL-2-C-METHYL-D-ERYTHRITOL KINASE, CHLOROPLASTIC"/>
    <property type="match status" value="1"/>
</dbReference>
<dbReference type="RefSeq" id="WP_247423039.1">
    <property type="nucleotide sequence ID" value="NZ_BAABGL010000015.1"/>
</dbReference>
<feature type="domain" description="GHMP kinase N-terminal" evidence="11">
    <location>
        <begin position="108"/>
        <end position="182"/>
    </location>
</feature>
<evidence type="ECO:0000256" key="9">
    <source>
        <dbReference type="HAMAP-Rule" id="MF_00061"/>
    </source>
</evidence>
<evidence type="ECO:0000256" key="4">
    <source>
        <dbReference type="ARBA" id="ARBA00022679"/>
    </source>
</evidence>
<evidence type="ECO:0000256" key="2">
    <source>
        <dbReference type="ARBA" id="ARBA00012052"/>
    </source>
</evidence>
<keyword evidence="14" id="KW-1185">Reference proteome</keyword>
<dbReference type="Proteomes" id="UP001500642">
    <property type="component" value="Unassembled WGS sequence"/>
</dbReference>
<gene>
    <name evidence="9" type="primary">ispE</name>
    <name evidence="13" type="ORF">GCM10023167_20780</name>
</gene>
<dbReference type="NCBIfam" id="NF002870">
    <property type="entry name" value="PRK03188.1"/>
    <property type="match status" value="1"/>
</dbReference>
<dbReference type="InterPro" id="IPR013750">
    <property type="entry name" value="GHMP_kinase_C_dom"/>
</dbReference>
<evidence type="ECO:0000259" key="11">
    <source>
        <dbReference type="Pfam" id="PF00288"/>
    </source>
</evidence>